<dbReference type="Gene3D" id="1.10.287.1350">
    <property type="match status" value="1"/>
</dbReference>
<gene>
    <name evidence="6" type="ORF">RB614_23075</name>
</gene>
<evidence type="ECO:0000313" key="7">
    <source>
        <dbReference type="Proteomes" id="UP001230908"/>
    </source>
</evidence>
<evidence type="ECO:0000256" key="2">
    <source>
        <dbReference type="ARBA" id="ARBA00022679"/>
    </source>
</evidence>
<dbReference type="PANTHER" id="PTHR43712:SF2">
    <property type="entry name" value="O-METHYLTRANSFERASE CICE"/>
    <property type="match status" value="1"/>
</dbReference>
<dbReference type="GO" id="GO:0032259">
    <property type="term" value="P:methylation"/>
    <property type="evidence" value="ECO:0007669"/>
    <property type="project" value="UniProtKB-KW"/>
</dbReference>
<reference evidence="6 7" key="1">
    <citation type="submission" date="2023-08" db="EMBL/GenBank/DDBJ databases">
        <title>Phytohabitans sansha sp. nov., isolated from marine sediment.</title>
        <authorList>
            <person name="Zhao Y."/>
            <person name="Yi K."/>
        </authorList>
    </citation>
    <scope>NUCLEOTIDE SEQUENCE [LARGE SCALE GENOMIC DNA]</scope>
    <source>
        <strain evidence="6 7">ZYX-F-186</strain>
    </source>
</reference>
<protein>
    <submittedName>
        <fullName evidence="6">Methyltransferase</fullName>
    </submittedName>
</protein>
<dbReference type="InterPro" id="IPR036390">
    <property type="entry name" value="WH_DNA-bd_sf"/>
</dbReference>
<dbReference type="PIRSF" id="PIRSF005739">
    <property type="entry name" value="O-mtase"/>
    <property type="match status" value="1"/>
</dbReference>
<feature type="domain" description="O-methyltransferase dimerisation" evidence="5">
    <location>
        <begin position="17"/>
        <end position="91"/>
    </location>
</feature>
<dbReference type="InterPro" id="IPR036388">
    <property type="entry name" value="WH-like_DNA-bd_sf"/>
</dbReference>
<keyword evidence="2" id="KW-0808">Transferase</keyword>
<dbReference type="InterPro" id="IPR016461">
    <property type="entry name" value="COMT-like"/>
</dbReference>
<proteinExistence type="predicted"/>
<evidence type="ECO:0000256" key="1">
    <source>
        <dbReference type="ARBA" id="ARBA00022603"/>
    </source>
</evidence>
<evidence type="ECO:0000259" key="5">
    <source>
        <dbReference type="Pfam" id="PF08100"/>
    </source>
</evidence>
<dbReference type="GO" id="GO:0008168">
    <property type="term" value="F:methyltransferase activity"/>
    <property type="evidence" value="ECO:0007669"/>
    <property type="project" value="UniProtKB-KW"/>
</dbReference>
<name>A0ABU0ZLY8_9ACTN</name>
<keyword evidence="1 6" id="KW-0489">Methyltransferase</keyword>
<accession>A0ABU0ZLY8</accession>
<dbReference type="InterPro" id="IPR012967">
    <property type="entry name" value="COMT_dimerisation"/>
</dbReference>
<dbReference type="Proteomes" id="UP001230908">
    <property type="component" value="Unassembled WGS sequence"/>
</dbReference>
<dbReference type="PANTHER" id="PTHR43712">
    <property type="entry name" value="PUTATIVE (AFU_ORTHOLOGUE AFUA_4G14580)-RELATED"/>
    <property type="match status" value="1"/>
</dbReference>
<keyword evidence="3" id="KW-0949">S-adenosyl-L-methionine</keyword>
<dbReference type="Pfam" id="PF00891">
    <property type="entry name" value="Methyltransf_2"/>
    <property type="match status" value="1"/>
</dbReference>
<dbReference type="InterPro" id="IPR001077">
    <property type="entry name" value="COMT_C"/>
</dbReference>
<keyword evidence="7" id="KW-1185">Reference proteome</keyword>
<comment type="caution">
    <text evidence="6">The sequence shown here is derived from an EMBL/GenBank/DDBJ whole genome shotgun (WGS) entry which is preliminary data.</text>
</comment>
<dbReference type="SUPFAM" id="SSF53335">
    <property type="entry name" value="S-adenosyl-L-methionine-dependent methyltransferases"/>
    <property type="match status" value="1"/>
</dbReference>
<dbReference type="Pfam" id="PF08100">
    <property type="entry name" value="Dimerisation"/>
    <property type="match status" value="1"/>
</dbReference>
<organism evidence="6 7">
    <name type="scientific">Phytohabitans maris</name>
    <dbReference type="NCBI Taxonomy" id="3071409"/>
    <lineage>
        <taxon>Bacteria</taxon>
        <taxon>Bacillati</taxon>
        <taxon>Actinomycetota</taxon>
        <taxon>Actinomycetes</taxon>
        <taxon>Micromonosporales</taxon>
        <taxon>Micromonosporaceae</taxon>
    </lineage>
</organism>
<feature type="domain" description="O-methyltransferase C-terminal" evidence="4">
    <location>
        <begin position="115"/>
        <end position="321"/>
    </location>
</feature>
<dbReference type="PROSITE" id="PS51683">
    <property type="entry name" value="SAM_OMT_II"/>
    <property type="match status" value="1"/>
</dbReference>
<evidence type="ECO:0000313" key="6">
    <source>
        <dbReference type="EMBL" id="MDQ7907404.1"/>
    </source>
</evidence>
<evidence type="ECO:0000259" key="4">
    <source>
        <dbReference type="Pfam" id="PF00891"/>
    </source>
</evidence>
<dbReference type="SUPFAM" id="SSF46785">
    <property type="entry name" value="Winged helix' DNA-binding domain"/>
    <property type="match status" value="1"/>
</dbReference>
<evidence type="ECO:0000256" key="3">
    <source>
        <dbReference type="ARBA" id="ARBA00022691"/>
    </source>
</evidence>
<sequence length="350" mass="38011">MPPGSTDARDTARSILDVAFGAAAAGTLLAATRLGVADALDDEPAHVSDLAGRTRTDPDALDRLLRALTQQGIFEEVEEGWYRHTESSRALREDAPDSLRYMVLWLGAEWTWRAWPLLAEAVRRGGPVTEDLFGKGFYAYLKQDTPEEERNFMRAMTQSSERSSSAVVEVLDMRGVRRVADIGGGQGHLLRKLLERHPGAHGVLLDLETVVPNVDPALRREPLSQRCDIVAGDFLSEVPGNADLYILKNIVEGPDESSVAVLRNIAAAARPGARIAVVSTLLDTGADEMRITVGWDLTLLLNVGGKKHRARDLVGIFEKVGLTVLSSRAIPGTLPTLHLFECVVPVAGRS</sequence>
<dbReference type="EMBL" id="JAVHUY010000022">
    <property type="protein sequence ID" value="MDQ7907404.1"/>
    <property type="molecule type" value="Genomic_DNA"/>
</dbReference>
<dbReference type="RefSeq" id="WP_308714682.1">
    <property type="nucleotide sequence ID" value="NZ_JAVHUY010000022.1"/>
</dbReference>
<dbReference type="Gene3D" id="1.10.10.10">
    <property type="entry name" value="Winged helix-like DNA-binding domain superfamily/Winged helix DNA-binding domain"/>
    <property type="match status" value="1"/>
</dbReference>
<dbReference type="InterPro" id="IPR029063">
    <property type="entry name" value="SAM-dependent_MTases_sf"/>
</dbReference>
<dbReference type="CDD" id="cd02440">
    <property type="entry name" value="AdoMet_MTases"/>
    <property type="match status" value="1"/>
</dbReference>
<dbReference type="Gene3D" id="3.40.50.150">
    <property type="entry name" value="Vaccinia Virus protein VP39"/>
    <property type="match status" value="1"/>
</dbReference>